<keyword evidence="5" id="KW-0833">Ubl conjugation pathway</keyword>
<accession>A0A6C0J0U0</accession>
<organism evidence="8">
    <name type="scientific">viral metagenome</name>
    <dbReference type="NCBI Taxonomy" id="1070528"/>
    <lineage>
        <taxon>unclassified sequences</taxon>
        <taxon>metagenomes</taxon>
        <taxon>organismal metagenomes</taxon>
    </lineage>
</organism>
<sequence length="418" mass="49573">MSTCGVCCEKFNKINHKKVECPFCDLSSCRSCSQRYILSSFEDPHCMGCKTPWNREFVDSFCTKYFRNTELKRRREVVLFEREKARMPETQPEVERILQMRKLRIILDTQRSQLLELHHIYQNNPNENPLISIEIRDLYREMENIWRHIEQLRTNGVDHGQTSFVRQCPHEECKGFLNENWYCGLCDKHYCKKCNELLTDDHECDPQTVETMELLNRDSKSCPKCGTVIYKTSGCAQMWCTSCHTAFDWRTGQIETGRIHNPHFIEFKKKTMSSREHGDIPCGGTPTFRELRTIGASNKILSFAIIVYQCERDLMFMDLQPPDNLQLRISYMLNEMSEEYFKTILQRQEKFLDKSRDISQIFEMISNTGGDLLRQYILDQEKHDEIIEIMEKLVDYSDEIFTVIRKRYNSAFPRKLIL</sequence>
<dbReference type="AlphaFoldDB" id="A0A6C0J0U0"/>
<evidence type="ECO:0000259" key="7">
    <source>
        <dbReference type="PROSITE" id="PS51873"/>
    </source>
</evidence>
<evidence type="ECO:0000313" key="8">
    <source>
        <dbReference type="EMBL" id="QHT98410.1"/>
    </source>
</evidence>
<keyword evidence="4" id="KW-0863">Zinc-finger</keyword>
<proteinExistence type="predicted"/>
<evidence type="ECO:0000256" key="3">
    <source>
        <dbReference type="ARBA" id="ARBA00022737"/>
    </source>
</evidence>
<evidence type="ECO:0000256" key="6">
    <source>
        <dbReference type="ARBA" id="ARBA00022833"/>
    </source>
</evidence>
<dbReference type="SUPFAM" id="SSF57850">
    <property type="entry name" value="RING/U-box"/>
    <property type="match status" value="1"/>
</dbReference>
<keyword evidence="6" id="KW-0862">Zinc</keyword>
<dbReference type="Gene3D" id="1.20.120.1750">
    <property type="match status" value="1"/>
</dbReference>
<protein>
    <recommendedName>
        <fullName evidence="7">RING-type domain-containing protein</fullName>
    </recommendedName>
</protein>
<evidence type="ECO:0000256" key="5">
    <source>
        <dbReference type="ARBA" id="ARBA00022786"/>
    </source>
</evidence>
<feature type="domain" description="RING-type" evidence="7">
    <location>
        <begin position="1"/>
        <end position="274"/>
    </location>
</feature>
<dbReference type="PROSITE" id="PS51873">
    <property type="entry name" value="TRIAD"/>
    <property type="match status" value="1"/>
</dbReference>
<name>A0A6C0J0U0_9ZZZZ</name>
<evidence type="ECO:0000256" key="1">
    <source>
        <dbReference type="ARBA" id="ARBA00022679"/>
    </source>
</evidence>
<keyword evidence="2" id="KW-0479">Metal-binding</keyword>
<dbReference type="GO" id="GO:0008270">
    <property type="term" value="F:zinc ion binding"/>
    <property type="evidence" value="ECO:0007669"/>
    <property type="project" value="UniProtKB-KW"/>
</dbReference>
<dbReference type="EMBL" id="MN740292">
    <property type="protein sequence ID" value="QHT98410.1"/>
    <property type="molecule type" value="Genomic_DNA"/>
</dbReference>
<reference evidence="8" key="1">
    <citation type="journal article" date="2020" name="Nature">
        <title>Giant virus diversity and host interactions through global metagenomics.</title>
        <authorList>
            <person name="Schulz F."/>
            <person name="Roux S."/>
            <person name="Paez-Espino D."/>
            <person name="Jungbluth S."/>
            <person name="Walsh D.A."/>
            <person name="Denef V.J."/>
            <person name="McMahon K.D."/>
            <person name="Konstantinidis K.T."/>
            <person name="Eloe-Fadrosh E.A."/>
            <person name="Kyrpides N.C."/>
            <person name="Woyke T."/>
        </authorList>
    </citation>
    <scope>NUCLEOTIDE SEQUENCE</scope>
    <source>
        <strain evidence="8">GVMAG-M-3300025652-16</strain>
    </source>
</reference>
<dbReference type="InterPro" id="IPR044066">
    <property type="entry name" value="TRIAD_supradom"/>
</dbReference>
<evidence type="ECO:0000256" key="4">
    <source>
        <dbReference type="ARBA" id="ARBA00022771"/>
    </source>
</evidence>
<evidence type="ECO:0000256" key="2">
    <source>
        <dbReference type="ARBA" id="ARBA00022723"/>
    </source>
</evidence>
<keyword evidence="1" id="KW-0808">Transferase</keyword>
<dbReference type="GO" id="GO:0016740">
    <property type="term" value="F:transferase activity"/>
    <property type="evidence" value="ECO:0007669"/>
    <property type="project" value="UniProtKB-KW"/>
</dbReference>
<keyword evidence="3" id="KW-0677">Repeat</keyword>